<keyword evidence="4" id="KW-0843">Virulence</keyword>
<dbReference type="InterPro" id="IPR003284">
    <property type="entry name" value="Sal_SpvB"/>
</dbReference>
<dbReference type="KEGG" id="dol:Dole_1703"/>
<dbReference type="Pfam" id="PF05593">
    <property type="entry name" value="RHS_repeat"/>
    <property type="match status" value="2"/>
</dbReference>
<dbReference type="EMBL" id="CP000859">
    <property type="protein sequence ID" value="ABW67507.1"/>
    <property type="molecule type" value="Genomic_DNA"/>
</dbReference>
<feature type="domain" description="Insecticide toxin TcdB middle/N-terminal" evidence="7">
    <location>
        <begin position="701"/>
        <end position="855"/>
    </location>
</feature>
<dbReference type="InterPro" id="IPR028994">
    <property type="entry name" value="Integrin_alpha_N"/>
</dbReference>
<keyword evidence="2" id="KW-0964">Secreted</keyword>
<evidence type="ECO:0000256" key="3">
    <source>
        <dbReference type="ARBA" id="ARBA00022729"/>
    </source>
</evidence>
<name>A9A0K7_DESOH</name>
<dbReference type="Pfam" id="PF03534">
    <property type="entry name" value="SpvB"/>
    <property type="match status" value="1"/>
</dbReference>
<dbReference type="InterPro" id="IPR006530">
    <property type="entry name" value="YD"/>
</dbReference>
<dbReference type="InterPro" id="IPR022045">
    <property type="entry name" value="TcdB_toxin_mid/N"/>
</dbReference>
<evidence type="ECO:0000313" key="9">
    <source>
        <dbReference type="Proteomes" id="UP000008561"/>
    </source>
</evidence>
<dbReference type="NCBIfam" id="TIGR01643">
    <property type="entry name" value="YD_repeat_2x"/>
    <property type="match status" value="1"/>
</dbReference>
<keyword evidence="9" id="KW-1185">Reference proteome</keyword>
<evidence type="ECO:0000256" key="5">
    <source>
        <dbReference type="SAM" id="MobiDB-lite"/>
    </source>
</evidence>
<evidence type="ECO:0000256" key="2">
    <source>
        <dbReference type="ARBA" id="ARBA00022525"/>
    </source>
</evidence>
<evidence type="ECO:0000259" key="7">
    <source>
        <dbReference type="Pfam" id="PF12256"/>
    </source>
</evidence>
<evidence type="ECO:0000256" key="4">
    <source>
        <dbReference type="ARBA" id="ARBA00023026"/>
    </source>
</evidence>
<dbReference type="Pfam" id="PF12256">
    <property type="entry name" value="TcdB_toxin_midN"/>
    <property type="match status" value="1"/>
</dbReference>
<dbReference type="InterPro" id="IPR050708">
    <property type="entry name" value="T6SS_VgrG/RHS"/>
</dbReference>
<accession>A9A0K7</accession>
<organism evidence="8 9">
    <name type="scientific">Desulfosudis oleivorans (strain DSM 6200 / JCM 39069 / Hxd3)</name>
    <name type="common">Desulfococcus oleovorans</name>
    <dbReference type="NCBI Taxonomy" id="96561"/>
    <lineage>
        <taxon>Bacteria</taxon>
        <taxon>Pseudomonadati</taxon>
        <taxon>Thermodesulfobacteriota</taxon>
        <taxon>Desulfobacteria</taxon>
        <taxon>Desulfobacterales</taxon>
        <taxon>Desulfosudaceae</taxon>
        <taxon>Desulfosudis</taxon>
    </lineage>
</organism>
<dbReference type="Gene3D" id="2.180.10.10">
    <property type="entry name" value="RHS repeat-associated core"/>
    <property type="match status" value="3"/>
</dbReference>
<gene>
    <name evidence="8" type="ordered locus">Dole_1703</name>
</gene>
<dbReference type="HOGENOM" id="CLU_233016_0_0_7"/>
<dbReference type="PANTHER" id="PTHR32305">
    <property type="match status" value="1"/>
</dbReference>
<reference evidence="8 9" key="1">
    <citation type="submission" date="2007-10" db="EMBL/GenBank/DDBJ databases">
        <title>Complete sequence of Desulfococcus oleovorans Hxd3.</title>
        <authorList>
            <consortium name="US DOE Joint Genome Institute"/>
            <person name="Copeland A."/>
            <person name="Lucas S."/>
            <person name="Lapidus A."/>
            <person name="Barry K."/>
            <person name="Glavina del Rio T."/>
            <person name="Dalin E."/>
            <person name="Tice H."/>
            <person name="Pitluck S."/>
            <person name="Kiss H."/>
            <person name="Brettin T."/>
            <person name="Bruce D."/>
            <person name="Detter J.C."/>
            <person name="Han C."/>
            <person name="Schmutz J."/>
            <person name="Larimer F."/>
            <person name="Land M."/>
            <person name="Hauser L."/>
            <person name="Kyrpides N."/>
            <person name="Kim E."/>
            <person name="Wawrik B."/>
            <person name="Richardson P."/>
        </authorList>
    </citation>
    <scope>NUCLEOTIDE SEQUENCE [LARGE SCALE GENOMIC DNA]</scope>
    <source>
        <strain evidence="9">DSM 6200 / JCM 39069 / Hxd3</strain>
    </source>
</reference>
<dbReference type="NCBIfam" id="TIGR03696">
    <property type="entry name" value="Rhs_assc_core"/>
    <property type="match status" value="1"/>
</dbReference>
<feature type="chain" id="PRO_5002731467" evidence="6">
    <location>
        <begin position="29"/>
        <end position="2094"/>
    </location>
</feature>
<evidence type="ECO:0000256" key="1">
    <source>
        <dbReference type="ARBA" id="ARBA00004613"/>
    </source>
</evidence>
<dbReference type="InterPro" id="IPR013517">
    <property type="entry name" value="FG-GAP"/>
</dbReference>
<feature type="region of interest" description="Disordered" evidence="5">
    <location>
        <begin position="1062"/>
        <end position="1087"/>
    </location>
</feature>
<dbReference type="Pfam" id="PF13517">
    <property type="entry name" value="FG-GAP_3"/>
    <property type="match status" value="1"/>
</dbReference>
<dbReference type="GO" id="GO:0005737">
    <property type="term" value="C:cytoplasm"/>
    <property type="evidence" value="ECO:0007669"/>
    <property type="project" value="InterPro"/>
</dbReference>
<sequence>MHIETSVKWLLVGLFFFALCLVSGTATADVSDTTQEMTYLYTGAKAMPQTMASTGAASTSIPIAVPPGRAGLAPQLSINYNSYAKDGVAGLGWSLAVPFIQRSTKDGLDCSADDFMVNGSDELVPRPGTNTFGAKIEGGFSKYRLWAVNDYWEVTATNGTRYFYGYRDASESANSRLSSAYCNKTVVWYLDYVIDTNGNYMTFDYIIDENTVYIYQIKYTGNANTFDAPKNSVIFGYEIRPDKPHVYPFNDDARMQKRMTAIKVKGNNRAVRKYVLGYDNPETGMYTGRSLLTSVTQYGYDNDGIEHALPAQTFEYYEEQADYRAANEWVSGGPWAQVPYSQPYGFADFNGDNRADFWYVPISGPLEIWVRLANAAGDGFKTASKWATMDNIIGGGDSFWSPTFLMALECKGFADLDRDGKLDLWYLRYATDQEFQCTDGFCLPVYPLNVELVVCLSTGSDFGAPQQWASFTPMPTPLTGSFGFDPESGRRFSNCRGMDDINGDGMQDFWFVTNERKVLVGFSDGSSFGSVTQRTTLPAGSQNNYTGGYLHGFADLNGDGKADLWDIYVSPDTNAYGLYARLSQGETFGPRKRWHDLGYVTWAWTSLLQWWRGFADFNGDGKQDFWYFPSNDGQPVPYGSIRIALSSGDPDVGFVQESTWASYTPTANNRAGFGFADIDGDGKADFFRSDNAENIIKVRQSTGYDFKPLAAWATLPTYIPDCNRHFADFNGDGKLDYWYLYAGVHVGLSRTNPVGLLKEIDNGMGGTFTLDYTPSSAYDNLCLPMVLQTVSSITADDGRGNTYTTSYDYEDGYYDYPDKEFRGFRYSMQTGPDGTFQKTKFIIDDTWLKNRINWAKTWSPLANPDVNDPISDVDYSWEKTFLNTEETCAFVYLWKTRVDTTVGGVSSFTRDLTTYQDTLSSGFFDLSTTVSTCGSDGVNFETITTTKTLENQGGWTWRVAEETLSGNQSGLKRQTTYTYDSNGNLETKTLYNDTGTSPMFSYTYDAYGNLETETDAENNPPTVFEYDATTHTFPTRIIAPSTNGVSHVIEKTYDLRRGKVKTETDENGHTTTYHYDPFGRTERIDAPPNTAGQFGQIAYIYDDDAATRKVISLVKEDANDVWVKDGNGGVGYEGYISDSIYAYAWMDGLGRRIKTKTKGIKLVEGQPTATAVLTDFYYDAYGRQNLVKGPYFNGDEPYPQVQTYYDPDMPQKPVKIETWDSALGAIATNFSYSGLATTITDPDGGKKTDIKDCRGNLIGVVEYNDSGAQYYTTYEYNAVGELTRVEDHLGNVTSIEYNTLGQKTSMNDPDMGEWFYTYTPNGSLDTQTDPMGQAVSFEYDELGRVTDKIYSANGNNVTYAYDTGTNGIGRLYQVSNFVSTLAPYVITTYDAYDQMGNPVQVTQEMAKAGSTPRTYTSGASYDITGRPQEVYYPDGFWVGYDYYANTGLLKEVKGAYDLNPHTYAAYADYDPSGRIKQMGFGNEVYHTYTYDQSSRRLVGFVTEDKNDPQQPIILQHRTYTYSKAGDVTSIADGLLGMTYHYTYDKLHRLTSETVTGNVPSIITQASVMNFDDYASGPAAHGVDTLTLDSMTQTGQEYGYNYDATGNMISAPDFTDPNQPATRSIEYNADGMPVYVGHSAHGATEIAYDGDGARAIKASGIHDIYYVTGSFQVEESSGAAVRTTKYIFAGNARIAMIATVGAADTTRYFHTDHLGSTTVLTDETGQVAYGFGYLPYGLDREPGTNDPTPYKFTGQEQDSETGLYNYNARLYDPAIGLFTRADTIVPNFADPQTLNRYTYCRNNPLVYVDPSGHVFGIDDAIIIAAVVKGAAYGAAINATVAAATGGDIGQAALTGAIQGAIFGGIHCIPGMGEGVNAFSAAKQATVHFMGGMVGGGISAAVTGGDVGQGAVIGGLSAGVGKFAGMKYLDGENWGVQLGGRSLLGGTFGGVAAEMSGGDFGDGFVQGARMAAIAMICNDMNQTMFDSLSKLWWNDGKNNNDPRMNPYARKKPYEGTYEGGIDAIGAIGEAIKPDMEGMAARIQWQLKVSGLEEAINAGPLHPLHWEQTALWGFSGIWLRQDYYLNEPWGHTVSGSH</sequence>
<evidence type="ECO:0000313" key="8">
    <source>
        <dbReference type="EMBL" id="ABW67507.1"/>
    </source>
</evidence>
<dbReference type="SUPFAM" id="SSF69318">
    <property type="entry name" value="Integrin alpha N-terminal domain"/>
    <property type="match status" value="2"/>
</dbReference>
<dbReference type="Proteomes" id="UP000008561">
    <property type="component" value="Chromosome"/>
</dbReference>
<protein>
    <submittedName>
        <fullName evidence="8">YD repeat-containing protein</fullName>
    </submittedName>
</protein>
<dbReference type="eggNOG" id="COG3209">
    <property type="taxonomic scope" value="Bacteria"/>
</dbReference>
<dbReference type="InterPro" id="IPR022385">
    <property type="entry name" value="Rhs_assc_core"/>
</dbReference>
<dbReference type="STRING" id="96561.Dole_1703"/>
<keyword evidence="3 6" id="KW-0732">Signal</keyword>
<dbReference type="PANTHER" id="PTHR32305:SF15">
    <property type="entry name" value="PROTEIN RHSA-RELATED"/>
    <property type="match status" value="1"/>
</dbReference>
<comment type="subcellular location">
    <subcellularLocation>
        <location evidence="1">Secreted</location>
    </subcellularLocation>
</comment>
<evidence type="ECO:0000256" key="6">
    <source>
        <dbReference type="SAM" id="SignalP"/>
    </source>
</evidence>
<dbReference type="InterPro" id="IPR031325">
    <property type="entry name" value="RHS_repeat"/>
</dbReference>
<feature type="signal peptide" evidence="6">
    <location>
        <begin position="1"/>
        <end position="28"/>
    </location>
</feature>
<dbReference type="GO" id="GO:0005576">
    <property type="term" value="C:extracellular region"/>
    <property type="evidence" value="ECO:0007669"/>
    <property type="project" value="UniProtKB-SubCell"/>
</dbReference>
<proteinExistence type="predicted"/>